<dbReference type="InterPro" id="IPR036390">
    <property type="entry name" value="WH_DNA-bd_sf"/>
</dbReference>
<dbReference type="InterPro" id="IPR000847">
    <property type="entry name" value="LysR_HTH_N"/>
</dbReference>
<dbReference type="InterPro" id="IPR036388">
    <property type="entry name" value="WH-like_DNA-bd_sf"/>
</dbReference>
<keyword evidence="2" id="KW-0805">Transcription regulation</keyword>
<dbReference type="SUPFAM" id="SSF46785">
    <property type="entry name" value="Winged helix' DNA-binding domain"/>
    <property type="match status" value="1"/>
</dbReference>
<dbReference type="RefSeq" id="WP_251779075.1">
    <property type="nucleotide sequence ID" value="NZ_JAMKFE010000007.1"/>
</dbReference>
<dbReference type="Gene3D" id="3.40.190.290">
    <property type="match status" value="1"/>
</dbReference>
<proteinExistence type="inferred from homology"/>
<comment type="caution">
    <text evidence="6">The sequence shown here is derived from an EMBL/GenBank/DDBJ whole genome shotgun (WGS) entry which is preliminary data.</text>
</comment>
<evidence type="ECO:0000313" key="6">
    <source>
        <dbReference type="EMBL" id="MCM5680623.1"/>
    </source>
</evidence>
<evidence type="ECO:0000256" key="4">
    <source>
        <dbReference type="ARBA" id="ARBA00023163"/>
    </source>
</evidence>
<gene>
    <name evidence="6" type="ORF">M8A51_13905</name>
</gene>
<protein>
    <submittedName>
        <fullName evidence="6">LysR family transcriptional regulator</fullName>
    </submittedName>
</protein>
<dbReference type="CDD" id="cd08422">
    <property type="entry name" value="PBP2_CrgA_like"/>
    <property type="match status" value="1"/>
</dbReference>
<dbReference type="Gene3D" id="1.10.10.10">
    <property type="entry name" value="Winged helix-like DNA-binding domain superfamily/Winged helix DNA-binding domain"/>
    <property type="match status" value="1"/>
</dbReference>
<dbReference type="EMBL" id="JAMKFE010000007">
    <property type="protein sequence ID" value="MCM5680623.1"/>
    <property type="molecule type" value="Genomic_DNA"/>
</dbReference>
<dbReference type="PROSITE" id="PS50931">
    <property type="entry name" value="HTH_LYSR"/>
    <property type="match status" value="1"/>
</dbReference>
<evidence type="ECO:0000313" key="7">
    <source>
        <dbReference type="Proteomes" id="UP001165541"/>
    </source>
</evidence>
<dbReference type="InterPro" id="IPR005119">
    <property type="entry name" value="LysR_subst-bd"/>
</dbReference>
<keyword evidence="3" id="KW-0238">DNA-binding</keyword>
<dbReference type="SUPFAM" id="SSF53850">
    <property type="entry name" value="Periplasmic binding protein-like II"/>
    <property type="match status" value="1"/>
</dbReference>
<keyword evidence="7" id="KW-1185">Reference proteome</keyword>
<dbReference type="PRINTS" id="PR00039">
    <property type="entry name" value="HTHLYSR"/>
</dbReference>
<evidence type="ECO:0000259" key="5">
    <source>
        <dbReference type="PROSITE" id="PS50931"/>
    </source>
</evidence>
<feature type="domain" description="HTH lysR-type" evidence="5">
    <location>
        <begin position="1"/>
        <end position="58"/>
    </location>
</feature>
<comment type="similarity">
    <text evidence="1">Belongs to the LysR transcriptional regulatory family.</text>
</comment>
<evidence type="ECO:0000256" key="2">
    <source>
        <dbReference type="ARBA" id="ARBA00023015"/>
    </source>
</evidence>
<dbReference type="Pfam" id="PF00126">
    <property type="entry name" value="HTH_1"/>
    <property type="match status" value="1"/>
</dbReference>
<dbReference type="Proteomes" id="UP001165541">
    <property type="component" value="Unassembled WGS sequence"/>
</dbReference>
<evidence type="ECO:0000256" key="1">
    <source>
        <dbReference type="ARBA" id="ARBA00009437"/>
    </source>
</evidence>
<dbReference type="PANTHER" id="PTHR30537:SF5">
    <property type="entry name" value="HTH-TYPE TRANSCRIPTIONAL ACTIVATOR TTDR-RELATED"/>
    <property type="match status" value="1"/>
</dbReference>
<keyword evidence="4" id="KW-0804">Transcription</keyword>
<reference evidence="6" key="1">
    <citation type="submission" date="2022-05" db="EMBL/GenBank/DDBJ databases">
        <title>Schlegelella sp. nov., isolated from mangrove soil.</title>
        <authorList>
            <person name="Liu Y."/>
            <person name="Ge X."/>
            <person name="Liu W."/>
        </authorList>
    </citation>
    <scope>NUCLEOTIDE SEQUENCE</scope>
    <source>
        <strain evidence="6">S2-27</strain>
    </source>
</reference>
<evidence type="ECO:0000256" key="3">
    <source>
        <dbReference type="ARBA" id="ARBA00023125"/>
    </source>
</evidence>
<organism evidence="6 7">
    <name type="scientific">Caldimonas mangrovi</name>
    <dbReference type="NCBI Taxonomy" id="2944811"/>
    <lineage>
        <taxon>Bacteria</taxon>
        <taxon>Pseudomonadati</taxon>
        <taxon>Pseudomonadota</taxon>
        <taxon>Betaproteobacteria</taxon>
        <taxon>Burkholderiales</taxon>
        <taxon>Sphaerotilaceae</taxon>
        <taxon>Caldimonas</taxon>
    </lineage>
</organism>
<accession>A0ABT0YPM9</accession>
<sequence>MNLTRLEAFLTVCDVGSFTAAAERLALTKSAVSQHVSTLERELGVQLLHRSTRRLTVTEAGTTLLREGRALLEQAQQLSVRTRRQAAQLSGVLRLTSAEDTAGYVAPLIAEYLRLHPGMQVEYRPSDRLLDLAAESMDLSLRATLRRDSSLRAVSLAEFDVWCVAAPQYLQEKGHPKRLEDLASHAWIAFTLIPHPWTLQTRDGKQSVRLHRTVGTTSNAGGRALAVAGAGIFAAPSFVLEPEVAAGRLVRVLPALKLPQVTLYVAWPGRGEPPSKTRAFIDLAKAQRRPRVAR</sequence>
<dbReference type="InterPro" id="IPR058163">
    <property type="entry name" value="LysR-type_TF_proteobact-type"/>
</dbReference>
<name>A0ABT0YPM9_9BURK</name>
<dbReference type="Pfam" id="PF03466">
    <property type="entry name" value="LysR_substrate"/>
    <property type="match status" value="1"/>
</dbReference>
<dbReference type="PANTHER" id="PTHR30537">
    <property type="entry name" value="HTH-TYPE TRANSCRIPTIONAL REGULATOR"/>
    <property type="match status" value="1"/>
</dbReference>